<dbReference type="GO" id="GO:0005737">
    <property type="term" value="C:cytoplasm"/>
    <property type="evidence" value="ECO:0007669"/>
    <property type="project" value="TreeGrafter"/>
</dbReference>
<comment type="similarity">
    <text evidence="1">Belongs to the methyltransferase superfamily. NTM1 family.</text>
</comment>
<dbReference type="SUPFAM" id="SSF53335">
    <property type="entry name" value="S-adenosyl-L-methionine-dependent methyltransferases"/>
    <property type="match status" value="1"/>
</dbReference>
<evidence type="ECO:0000256" key="11">
    <source>
        <dbReference type="PIRSR" id="PIRSR016958-1"/>
    </source>
</evidence>
<proteinExistence type="inferred from homology"/>
<accession>T1IR29</accession>
<dbReference type="PhylomeDB" id="T1IR29"/>
<comment type="catalytic activity">
    <reaction evidence="8">
        <text>N-terminal L-seryl-L-prolyl-L-lysyl-[protein] + 3 S-adenosyl-L-methionine = N-terminal N,N,N-trimethyl-L-seryl-L-prolyl-L-lysyl-[protein] + 3 S-adenosyl-L-homocysteine + 3 H(+)</text>
        <dbReference type="Rhea" id="RHEA:54724"/>
        <dbReference type="Rhea" id="RHEA-COMP:13789"/>
        <dbReference type="Rhea" id="RHEA-COMP:13973"/>
        <dbReference type="ChEBI" id="CHEBI:15378"/>
        <dbReference type="ChEBI" id="CHEBI:57856"/>
        <dbReference type="ChEBI" id="CHEBI:59789"/>
        <dbReference type="ChEBI" id="CHEBI:138061"/>
        <dbReference type="ChEBI" id="CHEBI:138317"/>
        <dbReference type="EC" id="2.1.1.244"/>
    </reaction>
</comment>
<dbReference type="GO" id="GO:0032259">
    <property type="term" value="P:methylation"/>
    <property type="evidence" value="ECO:0007669"/>
    <property type="project" value="UniProtKB-KW"/>
</dbReference>
<dbReference type="Proteomes" id="UP000014500">
    <property type="component" value="Unassembled WGS sequence"/>
</dbReference>
<reference evidence="12" key="2">
    <citation type="submission" date="2015-02" db="UniProtKB">
        <authorList>
            <consortium name="EnsemblMetazoa"/>
        </authorList>
    </citation>
    <scope>IDENTIFICATION</scope>
</reference>
<feature type="binding site" evidence="11">
    <location>
        <position position="83"/>
    </location>
    <ligand>
        <name>S-adenosyl-L-methionine</name>
        <dbReference type="ChEBI" id="CHEBI:59789"/>
    </ligand>
</feature>
<comment type="catalytic activity">
    <reaction evidence="9">
        <text>N-terminal L-prolyl-L-prolyl-L-lysyl-[protein] + 2 S-adenosyl-L-methionine = N-terminal N,N-dimethyl-L-prolyl-L-prolyl-L-lysyl-[protein] + 2 S-adenosyl-L-homocysteine + 2 H(+)</text>
        <dbReference type="Rhea" id="RHEA:54736"/>
        <dbReference type="Rhea" id="RHEA-COMP:13787"/>
        <dbReference type="Rhea" id="RHEA-COMP:13974"/>
        <dbReference type="ChEBI" id="CHEBI:15378"/>
        <dbReference type="ChEBI" id="CHEBI:57856"/>
        <dbReference type="ChEBI" id="CHEBI:59789"/>
        <dbReference type="ChEBI" id="CHEBI:138059"/>
        <dbReference type="ChEBI" id="CHEBI:138318"/>
        <dbReference type="EC" id="2.1.1.244"/>
    </reaction>
</comment>
<evidence type="ECO:0000313" key="13">
    <source>
        <dbReference type="Proteomes" id="UP000014500"/>
    </source>
</evidence>
<sequence>MSSQPAKRLRLDVEASDKDQFYTVAKKYWEKIPPTIDGMLGGFGYISNTDIQGSEKFLKPLLVAKRRPMGAHRALDCGSGIGRVSKHLLLRLVKTVDLLDQNQVYLDESYNYLAEDAAGIDRRVCMGLQNFIPDANRYDLVWCQWVLMQLRDDDVVDFFRRCSSGLTKNGLIVLKENITSSGDIEIDETDSSVARSLKLLRSLIRKAGFSIIKEQRQQKFPKELYEVRMFACAIKDPV</sequence>
<feature type="binding site" evidence="11">
    <location>
        <position position="78"/>
    </location>
    <ligand>
        <name>S-adenosyl-L-methionine</name>
        <dbReference type="ChEBI" id="CHEBI:59789"/>
    </ligand>
</feature>
<evidence type="ECO:0000256" key="9">
    <source>
        <dbReference type="ARBA" id="ARBA00047885"/>
    </source>
</evidence>
<dbReference type="CDD" id="cd02440">
    <property type="entry name" value="AdoMet_MTases"/>
    <property type="match status" value="1"/>
</dbReference>
<evidence type="ECO:0000313" key="12">
    <source>
        <dbReference type="EnsemblMetazoa" id="SMAR003511-PA"/>
    </source>
</evidence>
<evidence type="ECO:0000256" key="2">
    <source>
        <dbReference type="ARBA" id="ARBA00022603"/>
    </source>
</evidence>
<dbReference type="Pfam" id="PF05891">
    <property type="entry name" value="Methyltransf_PK"/>
    <property type="match status" value="1"/>
</dbReference>
<evidence type="ECO:0000256" key="7">
    <source>
        <dbReference type="ARBA" id="ARBA00043129"/>
    </source>
</evidence>
<dbReference type="HOGENOM" id="CLU_055356_3_1_1"/>
<dbReference type="EnsemblMetazoa" id="SMAR003511-RA">
    <property type="protein sequence ID" value="SMAR003511-PA"/>
    <property type="gene ID" value="SMAR003511"/>
</dbReference>
<keyword evidence="4 11" id="KW-0949">S-adenosyl-L-methionine</keyword>
<dbReference type="AlphaFoldDB" id="T1IR29"/>
<dbReference type="PANTHER" id="PTHR12753:SF0">
    <property type="entry name" value="ALPHA N-TERMINAL PROTEIN METHYLTRANSFERASE 1"/>
    <property type="match status" value="1"/>
</dbReference>
<keyword evidence="3" id="KW-0808">Transferase</keyword>
<dbReference type="PANTHER" id="PTHR12753">
    <property type="entry name" value="AD-003 - RELATED"/>
    <property type="match status" value="1"/>
</dbReference>
<dbReference type="EC" id="2.1.1.244" evidence="5"/>
<evidence type="ECO:0000256" key="3">
    <source>
        <dbReference type="ARBA" id="ARBA00022679"/>
    </source>
</evidence>
<evidence type="ECO:0000256" key="10">
    <source>
        <dbReference type="ARBA" id="ARBA00048167"/>
    </source>
</evidence>
<dbReference type="eggNOG" id="KOG3178">
    <property type="taxonomic scope" value="Eukaryota"/>
</dbReference>
<dbReference type="GO" id="GO:0071885">
    <property type="term" value="F:N-terminal protein N-methyltransferase activity"/>
    <property type="evidence" value="ECO:0007669"/>
    <property type="project" value="UniProtKB-EC"/>
</dbReference>
<evidence type="ECO:0000256" key="5">
    <source>
        <dbReference type="ARBA" id="ARBA00039112"/>
    </source>
</evidence>
<protein>
    <recommendedName>
        <fullName evidence="6">Alpha N-terminal protein methyltransferase 1</fullName>
        <ecNumber evidence="5">2.1.1.244</ecNumber>
    </recommendedName>
    <alternativeName>
        <fullName evidence="7">X-Pro-Lys N-terminal protein methyltransferase 1</fullName>
    </alternativeName>
</protein>
<dbReference type="STRING" id="126957.T1IR29"/>
<evidence type="ECO:0000256" key="8">
    <source>
        <dbReference type="ARBA" id="ARBA00047306"/>
    </source>
</evidence>
<feature type="binding site" evidence="11">
    <location>
        <begin position="128"/>
        <end position="129"/>
    </location>
    <ligand>
        <name>S-adenosyl-L-methionine</name>
        <dbReference type="ChEBI" id="CHEBI:59789"/>
    </ligand>
</feature>
<dbReference type="PIRSF" id="PIRSF016958">
    <property type="entry name" value="DUF858_MeTrfase_lik"/>
    <property type="match status" value="1"/>
</dbReference>
<dbReference type="InterPro" id="IPR008576">
    <property type="entry name" value="MeTrfase_NTM1"/>
</dbReference>
<evidence type="ECO:0000256" key="6">
    <source>
        <dbReference type="ARBA" id="ARBA00039449"/>
    </source>
</evidence>
<dbReference type="Gene3D" id="3.40.50.150">
    <property type="entry name" value="Vaccinia Virus protein VP39"/>
    <property type="match status" value="1"/>
</dbReference>
<dbReference type="OMA" id="PVRMYCL"/>
<keyword evidence="13" id="KW-1185">Reference proteome</keyword>
<reference evidence="13" key="1">
    <citation type="submission" date="2011-05" db="EMBL/GenBank/DDBJ databases">
        <authorList>
            <person name="Richards S.R."/>
            <person name="Qu J."/>
            <person name="Jiang H."/>
            <person name="Jhangiani S.N."/>
            <person name="Agravi P."/>
            <person name="Goodspeed R."/>
            <person name="Gross S."/>
            <person name="Mandapat C."/>
            <person name="Jackson L."/>
            <person name="Mathew T."/>
            <person name="Pu L."/>
            <person name="Thornton R."/>
            <person name="Saada N."/>
            <person name="Wilczek-Boney K.B."/>
            <person name="Lee S."/>
            <person name="Kovar C."/>
            <person name="Wu Y."/>
            <person name="Scherer S.E."/>
            <person name="Worley K.C."/>
            <person name="Muzny D.M."/>
            <person name="Gibbs R."/>
        </authorList>
    </citation>
    <scope>NUCLEOTIDE SEQUENCE</scope>
    <source>
        <strain evidence="13">Brora</strain>
    </source>
</reference>
<comment type="catalytic activity">
    <reaction evidence="10">
        <text>N-terminal L-alanyl-L-prolyl-L-lysyl-[protein] + 3 S-adenosyl-L-methionine = N-terminal N,N,N-trimethyl-L-alanyl-L-prolyl-L-lysyl-[protein] + 3 S-adenosyl-L-homocysteine + 3 H(+)</text>
        <dbReference type="Rhea" id="RHEA:54712"/>
        <dbReference type="Rhea" id="RHEA-COMP:13785"/>
        <dbReference type="Rhea" id="RHEA-COMP:13971"/>
        <dbReference type="ChEBI" id="CHEBI:15378"/>
        <dbReference type="ChEBI" id="CHEBI:57856"/>
        <dbReference type="ChEBI" id="CHEBI:59789"/>
        <dbReference type="ChEBI" id="CHEBI:138057"/>
        <dbReference type="ChEBI" id="CHEBI:138315"/>
        <dbReference type="EC" id="2.1.1.244"/>
    </reaction>
</comment>
<dbReference type="EMBL" id="JH431327">
    <property type="status" value="NOT_ANNOTATED_CDS"/>
    <property type="molecule type" value="Genomic_DNA"/>
</dbReference>
<keyword evidence="2" id="KW-0489">Methyltransferase</keyword>
<evidence type="ECO:0000256" key="1">
    <source>
        <dbReference type="ARBA" id="ARBA00009059"/>
    </source>
</evidence>
<organism evidence="12 13">
    <name type="scientific">Strigamia maritima</name>
    <name type="common">European centipede</name>
    <name type="synonym">Geophilus maritimus</name>
    <dbReference type="NCBI Taxonomy" id="126957"/>
    <lineage>
        <taxon>Eukaryota</taxon>
        <taxon>Metazoa</taxon>
        <taxon>Ecdysozoa</taxon>
        <taxon>Arthropoda</taxon>
        <taxon>Myriapoda</taxon>
        <taxon>Chilopoda</taxon>
        <taxon>Pleurostigmophora</taxon>
        <taxon>Geophilomorpha</taxon>
        <taxon>Linotaeniidae</taxon>
        <taxon>Strigamia</taxon>
    </lineage>
</organism>
<dbReference type="FunFam" id="3.40.50.150:FF:000025">
    <property type="entry name" value="N-terminal Xaa-Pro-Lys N-methyltransferase 1"/>
    <property type="match status" value="1"/>
</dbReference>
<evidence type="ECO:0000256" key="4">
    <source>
        <dbReference type="ARBA" id="ARBA00022691"/>
    </source>
</evidence>
<dbReference type="InterPro" id="IPR029063">
    <property type="entry name" value="SAM-dependent_MTases_sf"/>
</dbReference>
<name>T1IR29_STRMM</name>
<feature type="binding site" evidence="11">
    <location>
        <position position="144"/>
    </location>
    <ligand>
        <name>S-adenosyl-L-methionine</name>
        <dbReference type="ChEBI" id="CHEBI:59789"/>
    </ligand>
</feature>